<dbReference type="EMBL" id="JAUIQD010000001">
    <property type="protein sequence ID" value="KAK3363569.1"/>
    <property type="molecule type" value="Genomic_DNA"/>
</dbReference>
<organism evidence="1 2">
    <name type="scientific">Lasiosphaeria hispida</name>
    <dbReference type="NCBI Taxonomy" id="260671"/>
    <lineage>
        <taxon>Eukaryota</taxon>
        <taxon>Fungi</taxon>
        <taxon>Dikarya</taxon>
        <taxon>Ascomycota</taxon>
        <taxon>Pezizomycotina</taxon>
        <taxon>Sordariomycetes</taxon>
        <taxon>Sordariomycetidae</taxon>
        <taxon>Sordariales</taxon>
        <taxon>Lasiosphaeriaceae</taxon>
        <taxon>Lasiosphaeria</taxon>
    </lineage>
</organism>
<sequence>METCLLCRRIFSAWAGVGVGLWSTSNGQLARVEGRTREHYCRQAPAKSTHSDLTFTGAAIHNLNQTRPHQLRYSTQHYTTPCARAKPTHSILPLLSSTVTTDQASPERECVLLRPPKKDSTITKLTHKDCSLSNL</sequence>
<keyword evidence="2" id="KW-1185">Reference proteome</keyword>
<protein>
    <submittedName>
        <fullName evidence="1">Uncharacterized protein</fullName>
    </submittedName>
</protein>
<accession>A0AAJ0HW03</accession>
<evidence type="ECO:0000313" key="1">
    <source>
        <dbReference type="EMBL" id="KAK3363569.1"/>
    </source>
</evidence>
<evidence type="ECO:0000313" key="2">
    <source>
        <dbReference type="Proteomes" id="UP001275084"/>
    </source>
</evidence>
<dbReference type="AlphaFoldDB" id="A0AAJ0HW03"/>
<proteinExistence type="predicted"/>
<dbReference type="Proteomes" id="UP001275084">
    <property type="component" value="Unassembled WGS sequence"/>
</dbReference>
<reference evidence="1" key="1">
    <citation type="journal article" date="2023" name="Mol. Phylogenet. Evol.">
        <title>Genome-scale phylogeny and comparative genomics of the fungal order Sordariales.</title>
        <authorList>
            <person name="Hensen N."/>
            <person name="Bonometti L."/>
            <person name="Westerberg I."/>
            <person name="Brannstrom I.O."/>
            <person name="Guillou S."/>
            <person name="Cros-Aarteil S."/>
            <person name="Calhoun S."/>
            <person name="Haridas S."/>
            <person name="Kuo A."/>
            <person name="Mondo S."/>
            <person name="Pangilinan J."/>
            <person name="Riley R."/>
            <person name="LaButti K."/>
            <person name="Andreopoulos B."/>
            <person name="Lipzen A."/>
            <person name="Chen C."/>
            <person name="Yan M."/>
            <person name="Daum C."/>
            <person name="Ng V."/>
            <person name="Clum A."/>
            <person name="Steindorff A."/>
            <person name="Ohm R.A."/>
            <person name="Martin F."/>
            <person name="Silar P."/>
            <person name="Natvig D.O."/>
            <person name="Lalanne C."/>
            <person name="Gautier V."/>
            <person name="Ament-Velasquez S.L."/>
            <person name="Kruys A."/>
            <person name="Hutchinson M.I."/>
            <person name="Powell A.J."/>
            <person name="Barry K."/>
            <person name="Miller A.N."/>
            <person name="Grigoriev I.V."/>
            <person name="Debuchy R."/>
            <person name="Gladieux P."/>
            <person name="Hiltunen Thoren M."/>
            <person name="Johannesson H."/>
        </authorList>
    </citation>
    <scope>NUCLEOTIDE SEQUENCE</scope>
    <source>
        <strain evidence="1">CBS 955.72</strain>
    </source>
</reference>
<reference evidence="1" key="2">
    <citation type="submission" date="2023-06" db="EMBL/GenBank/DDBJ databases">
        <authorList>
            <consortium name="Lawrence Berkeley National Laboratory"/>
            <person name="Haridas S."/>
            <person name="Hensen N."/>
            <person name="Bonometti L."/>
            <person name="Westerberg I."/>
            <person name="Brannstrom I.O."/>
            <person name="Guillou S."/>
            <person name="Cros-Aarteil S."/>
            <person name="Calhoun S."/>
            <person name="Kuo A."/>
            <person name="Mondo S."/>
            <person name="Pangilinan J."/>
            <person name="Riley R."/>
            <person name="Labutti K."/>
            <person name="Andreopoulos B."/>
            <person name="Lipzen A."/>
            <person name="Chen C."/>
            <person name="Yanf M."/>
            <person name="Daum C."/>
            <person name="Ng V."/>
            <person name="Clum A."/>
            <person name="Steindorff A."/>
            <person name="Ohm R."/>
            <person name="Martin F."/>
            <person name="Silar P."/>
            <person name="Natvig D."/>
            <person name="Lalanne C."/>
            <person name="Gautier V."/>
            <person name="Ament-Velasquez S.L."/>
            <person name="Kruys A."/>
            <person name="Hutchinson M.I."/>
            <person name="Powell A.J."/>
            <person name="Barry K."/>
            <person name="Miller A.N."/>
            <person name="Grigoriev I.V."/>
            <person name="Debuchy R."/>
            <person name="Gladieux P."/>
            <person name="Thoren M.H."/>
            <person name="Johannesson H."/>
        </authorList>
    </citation>
    <scope>NUCLEOTIDE SEQUENCE</scope>
    <source>
        <strain evidence="1">CBS 955.72</strain>
    </source>
</reference>
<name>A0AAJ0HW03_9PEZI</name>
<comment type="caution">
    <text evidence="1">The sequence shown here is derived from an EMBL/GenBank/DDBJ whole genome shotgun (WGS) entry which is preliminary data.</text>
</comment>
<gene>
    <name evidence="1" type="ORF">B0T25DRAFT_527912</name>
</gene>